<dbReference type="Proteomes" id="UP000288603">
    <property type="component" value="Unassembled WGS sequence"/>
</dbReference>
<feature type="region of interest" description="Disordered" evidence="1">
    <location>
        <begin position="1"/>
        <end position="30"/>
    </location>
</feature>
<sequence>MRHETPRTTPLSPLPPVTRAARRATRSGTRRRRFAVAATVALVGLGAGSGFAINDRTMSEQLAASTAQLDATSGLRSDQLGVYAGIATAHAEDKAVEVLETAAVVAEDAEGKVDATTLTATMDQLGAYESLDSETVVDLTRQVVDVMNDTKAAAQAFDQKKAEEEAAAAAAEALAQANTPQGAKVTARSMASSEYGWGDGEFSCLSNLWQKESGWSYTAENASSGAYGIPQALPGSKMATIGSDWRTNASTQIAWGLSYIDRAYGTPCSAWSHSQANNWY</sequence>
<evidence type="ECO:0000313" key="2">
    <source>
        <dbReference type="EMBL" id="RWZ55094.1"/>
    </source>
</evidence>
<protein>
    <recommendedName>
        <fullName evidence="4">Phospholipase</fullName>
    </recommendedName>
</protein>
<dbReference type="EMBL" id="RZNC01000009">
    <property type="protein sequence ID" value="RWZ55094.1"/>
    <property type="molecule type" value="Genomic_DNA"/>
</dbReference>
<feature type="compositionally biased region" description="Basic residues" evidence="1">
    <location>
        <begin position="20"/>
        <end position="30"/>
    </location>
</feature>
<dbReference type="InterPro" id="IPR023346">
    <property type="entry name" value="Lysozyme-like_dom_sf"/>
</dbReference>
<proteinExistence type="predicted"/>
<reference evidence="2 3" key="1">
    <citation type="submission" date="2018-12" db="EMBL/GenBank/DDBJ databases">
        <authorList>
            <person name="Li F."/>
        </authorList>
    </citation>
    <scope>NUCLEOTIDE SEQUENCE [LARGE SCALE GENOMIC DNA]</scope>
    <source>
        <strain evidence="2 3">8H24J-4-2</strain>
    </source>
</reference>
<dbReference type="RefSeq" id="WP_128500287.1">
    <property type="nucleotide sequence ID" value="NZ_RZNC01000009.1"/>
</dbReference>
<organism evidence="2 3">
    <name type="scientific">Labedella populi</name>
    <dbReference type="NCBI Taxonomy" id="2498850"/>
    <lineage>
        <taxon>Bacteria</taxon>
        <taxon>Bacillati</taxon>
        <taxon>Actinomycetota</taxon>
        <taxon>Actinomycetes</taxon>
        <taxon>Micrococcales</taxon>
        <taxon>Microbacteriaceae</taxon>
        <taxon>Labedella</taxon>
    </lineage>
</organism>
<comment type="caution">
    <text evidence="2">The sequence shown here is derived from an EMBL/GenBank/DDBJ whole genome shotgun (WGS) entry which is preliminary data.</text>
</comment>
<dbReference type="SUPFAM" id="SSF53955">
    <property type="entry name" value="Lysozyme-like"/>
    <property type="match status" value="1"/>
</dbReference>
<dbReference type="OrthoDB" id="9766277at2"/>
<evidence type="ECO:0000256" key="1">
    <source>
        <dbReference type="SAM" id="MobiDB-lite"/>
    </source>
</evidence>
<dbReference type="AlphaFoldDB" id="A0A444Q1I4"/>
<gene>
    <name evidence="2" type="ORF">ELQ92_15855</name>
</gene>
<name>A0A444Q1I4_9MICO</name>
<evidence type="ECO:0000313" key="3">
    <source>
        <dbReference type="Proteomes" id="UP000288603"/>
    </source>
</evidence>
<evidence type="ECO:0008006" key="4">
    <source>
        <dbReference type="Google" id="ProtNLM"/>
    </source>
</evidence>
<accession>A0A444Q1I4</accession>
<keyword evidence="3" id="KW-1185">Reference proteome</keyword>